<dbReference type="PANTHER" id="PTHR47966">
    <property type="entry name" value="BETA-SITE APP-CLEAVING ENZYME, ISOFORM A-RELATED"/>
    <property type="match status" value="1"/>
</dbReference>
<gene>
    <name evidence="11" type="ORF">DBRI00130_LOCUS32829</name>
</gene>
<evidence type="ECO:0000256" key="2">
    <source>
        <dbReference type="ARBA" id="ARBA00022670"/>
    </source>
</evidence>
<dbReference type="EMBL" id="HBNS01042222">
    <property type="protein sequence ID" value="CAE4641183.1"/>
    <property type="molecule type" value="Transcribed_RNA"/>
</dbReference>
<dbReference type="FunFam" id="2.40.70.10:FF:000008">
    <property type="entry name" value="Cathepsin D"/>
    <property type="match status" value="1"/>
</dbReference>
<dbReference type="InterPro" id="IPR021109">
    <property type="entry name" value="Peptidase_aspartic_dom_sf"/>
</dbReference>
<dbReference type="PRINTS" id="PR00792">
    <property type="entry name" value="PEPSIN"/>
</dbReference>
<evidence type="ECO:0000256" key="7">
    <source>
        <dbReference type="PIRSR" id="PIRSR601461-1"/>
    </source>
</evidence>
<dbReference type="PANTHER" id="PTHR47966:SF51">
    <property type="entry name" value="BETA-SITE APP-CLEAVING ENZYME, ISOFORM A-RELATED"/>
    <property type="match status" value="1"/>
</dbReference>
<feature type="disulfide bond" evidence="8">
    <location>
        <begin position="399"/>
        <end position="432"/>
    </location>
</feature>
<evidence type="ECO:0000259" key="10">
    <source>
        <dbReference type="PROSITE" id="PS51767"/>
    </source>
</evidence>
<accession>A0A7S4SD25</accession>
<keyword evidence="2 9" id="KW-0645">Protease</keyword>
<keyword evidence="5 8" id="KW-1015">Disulfide bond</keyword>
<keyword evidence="3 9" id="KW-0064">Aspartyl protease</keyword>
<evidence type="ECO:0000256" key="4">
    <source>
        <dbReference type="ARBA" id="ARBA00022801"/>
    </source>
</evidence>
<evidence type="ECO:0000256" key="8">
    <source>
        <dbReference type="PIRSR" id="PIRSR601461-2"/>
    </source>
</evidence>
<name>A0A7S4SD25_9STRA</name>
<comment type="similarity">
    <text evidence="1 9">Belongs to the peptidase A1 family.</text>
</comment>
<dbReference type="FunFam" id="2.40.70.10:FF:000002">
    <property type="entry name" value="Vacuolar aspartic proteinase"/>
    <property type="match status" value="1"/>
</dbReference>
<evidence type="ECO:0000256" key="5">
    <source>
        <dbReference type="ARBA" id="ARBA00023157"/>
    </source>
</evidence>
<dbReference type="PROSITE" id="PS00141">
    <property type="entry name" value="ASP_PROTEASE"/>
    <property type="match status" value="2"/>
</dbReference>
<dbReference type="AlphaFoldDB" id="A0A7S4SD25"/>
<dbReference type="SUPFAM" id="SSF50630">
    <property type="entry name" value="Acid proteases"/>
    <property type="match status" value="1"/>
</dbReference>
<evidence type="ECO:0000256" key="1">
    <source>
        <dbReference type="ARBA" id="ARBA00007447"/>
    </source>
</evidence>
<protein>
    <recommendedName>
        <fullName evidence="10">Peptidase A1 domain-containing protein</fullName>
    </recommendedName>
</protein>
<proteinExistence type="inferred from homology"/>
<feature type="active site" evidence="7">
    <location>
        <position position="365"/>
    </location>
</feature>
<dbReference type="PROSITE" id="PS51767">
    <property type="entry name" value="PEPTIDASE_A1"/>
    <property type="match status" value="1"/>
</dbReference>
<evidence type="ECO:0000256" key="9">
    <source>
        <dbReference type="RuleBase" id="RU000454"/>
    </source>
</evidence>
<feature type="domain" description="Peptidase A1" evidence="10">
    <location>
        <begin position="162"/>
        <end position="471"/>
    </location>
</feature>
<dbReference type="Gene3D" id="2.40.70.10">
    <property type="entry name" value="Acid Proteases"/>
    <property type="match status" value="2"/>
</dbReference>
<organism evidence="11">
    <name type="scientific">Ditylum brightwellii</name>
    <dbReference type="NCBI Taxonomy" id="49249"/>
    <lineage>
        <taxon>Eukaryota</taxon>
        <taxon>Sar</taxon>
        <taxon>Stramenopiles</taxon>
        <taxon>Ochrophyta</taxon>
        <taxon>Bacillariophyta</taxon>
        <taxon>Mediophyceae</taxon>
        <taxon>Lithodesmiophycidae</taxon>
        <taxon>Lithodesmiales</taxon>
        <taxon>Lithodesmiaceae</taxon>
        <taxon>Ditylum</taxon>
    </lineage>
</organism>
<evidence type="ECO:0000256" key="6">
    <source>
        <dbReference type="ARBA" id="ARBA00023180"/>
    </source>
</evidence>
<evidence type="ECO:0000256" key="3">
    <source>
        <dbReference type="ARBA" id="ARBA00022750"/>
    </source>
</evidence>
<dbReference type="InterPro" id="IPR001461">
    <property type="entry name" value="Aspartic_peptidase_A1"/>
</dbReference>
<dbReference type="Pfam" id="PF00026">
    <property type="entry name" value="Asp"/>
    <property type="match status" value="1"/>
</dbReference>
<sequence length="474" mass="52350">MCIKIYMRTTLPRKIEQTKRQVYNIILNRREKTSTRRDDKEKKENTMMFKGLALSLALSSLAITTNVVEGNNVFTVSLTKRSDEEMVSNFLQMERDALAAMLEAKMEPAVVEEEEKQSEEIVVQDGAYATQRHLLRGSENGDINEGGKDETVAIHDFSNAQYYGSVSIGTPPQSFKVIFDTGSSNLWVPKEGCSHCGYKIFGLGKDKYNHSKSSSYKENGEEFKIVYGSGAVNGFFSKETVTVSDDVSVTGMDFAEVTDAGGLGIGYVMGRFDGIMGLAFSSISIKGKPTFMDLLLEQNVLKEPIFSFYLGDNTEGELTFGGVDEEKYEGEIEYVDLISSTYWEIDVDGISAGDYSMGKTTAIVDSGTSLLTGPKKEVSKLALQVGAKPNMMGQYTMDCEKLGDVPDLTVTINGSVYTVSGRDLVMKAANTCLFAIMGMDIPEGPQWILGDVFMRKYYTVFDYGNERVGFARVK</sequence>
<feature type="active site" evidence="7">
    <location>
        <position position="180"/>
    </location>
</feature>
<dbReference type="InterPro" id="IPR033121">
    <property type="entry name" value="PEPTIDASE_A1"/>
</dbReference>
<keyword evidence="6" id="KW-0325">Glycoprotein</keyword>
<reference evidence="11" key="1">
    <citation type="submission" date="2021-01" db="EMBL/GenBank/DDBJ databases">
        <authorList>
            <person name="Corre E."/>
            <person name="Pelletier E."/>
            <person name="Niang G."/>
            <person name="Scheremetjew M."/>
            <person name="Finn R."/>
            <person name="Kale V."/>
            <person name="Holt S."/>
            <person name="Cochrane G."/>
            <person name="Meng A."/>
            <person name="Brown T."/>
            <person name="Cohen L."/>
        </authorList>
    </citation>
    <scope>NUCLEOTIDE SEQUENCE</scope>
    <source>
        <strain evidence="11">GSO104</strain>
    </source>
</reference>
<dbReference type="GO" id="GO:0006508">
    <property type="term" value="P:proteolysis"/>
    <property type="evidence" value="ECO:0007669"/>
    <property type="project" value="UniProtKB-KW"/>
</dbReference>
<evidence type="ECO:0000313" key="11">
    <source>
        <dbReference type="EMBL" id="CAE4641183.1"/>
    </source>
</evidence>
<dbReference type="InterPro" id="IPR001969">
    <property type="entry name" value="Aspartic_peptidase_AS"/>
</dbReference>
<keyword evidence="4 9" id="KW-0378">Hydrolase</keyword>
<dbReference type="GO" id="GO:0004190">
    <property type="term" value="F:aspartic-type endopeptidase activity"/>
    <property type="evidence" value="ECO:0007669"/>
    <property type="project" value="UniProtKB-KW"/>
</dbReference>